<dbReference type="GO" id="GO:0004130">
    <property type="term" value="F:cytochrome-c peroxidase activity"/>
    <property type="evidence" value="ECO:0007669"/>
    <property type="project" value="TreeGrafter"/>
</dbReference>
<proteinExistence type="predicted"/>
<dbReference type="Proteomes" id="UP000006251">
    <property type="component" value="Unassembled WGS sequence"/>
</dbReference>
<dbReference type="SUPFAM" id="SSF46626">
    <property type="entry name" value="Cytochrome c"/>
    <property type="match status" value="1"/>
</dbReference>
<dbReference type="OrthoDB" id="9805202at2"/>
<dbReference type="GO" id="GO:0020037">
    <property type="term" value="F:heme binding"/>
    <property type="evidence" value="ECO:0007669"/>
    <property type="project" value="InterPro"/>
</dbReference>
<keyword evidence="2 4" id="KW-0479">Metal-binding</keyword>
<organism evidence="7 8">
    <name type="scientific">Brumicola pallidula DSM 14239 = ACAM 615</name>
    <dbReference type="NCBI Taxonomy" id="1121922"/>
    <lineage>
        <taxon>Bacteria</taxon>
        <taxon>Pseudomonadati</taxon>
        <taxon>Pseudomonadota</taxon>
        <taxon>Gammaproteobacteria</taxon>
        <taxon>Alteromonadales</taxon>
        <taxon>Alteromonadaceae</taxon>
        <taxon>Brumicola</taxon>
    </lineage>
</organism>
<dbReference type="EMBL" id="BAEQ01000014">
    <property type="protein sequence ID" value="GAC27589.1"/>
    <property type="molecule type" value="Genomic_DNA"/>
</dbReference>
<sequence>MKSTLLLSATVIFCLSSCGGNSGSATPVAIPEPLPIVQDGDNDGVVDSTDACLNSPAGDVVDSTGCTVPEDGSAQSVVALFDENTVLEPLSRFVRDDGVLVTRIGDRGRDRHAKDITIQDHYDHYLAHYWQFRTARIQLEDYVPSGQSLIRATFITEAKLGAREFRVWFWGRNTTGQFHFNPQKEEEKVSQNETGVVFVGKGTWNDNFEKISDEGTQHKYTLDIVNKWATGGQVQTALATGTNMEFEVSQFLLNPPAGARLNYYGTSFVYVVGQLGVVPFEWQRDIENQGGSNDGTPIPSQGLLGGNTTLGFNYSEEPAGRFMQMATNLSSHNAQAFVEGRRVHHTNFDDGTHDERSDNPVWTEQIGKIGNHYINHSCAGCHVRNGKALVEDVGGSLDKWVFKVGDENGDPDSLIGRVLQPKIESNGTPEGNVTLGEWTEHANGLRSPNYVFSGRTPAQFSARIAPQLVGLGLLEAVPEEQILSWVDSNDNNNDGISGRASIVQDPTTGVQRLGRFGYKAGTFSVKHQSASAFNTDIGVMTSMQPNPDCGSEQQDCGSADIELSNQELDKLVKYLSLLGVGARRDYDVSSGETLFENAGCANCHRPSMTTSAFHPLAELRNQTIQPYTDLLLHDMGEGLADTLAEGSASGAEWRTAALWGLGHAKSVMLGDAKGNDEVSLAGRSDDDTRIGYLHDGRARTIDEAILWHGGEGEASKQAYAAMTTENQLALLAFLESL</sequence>
<evidence type="ECO:0000256" key="1">
    <source>
        <dbReference type="ARBA" id="ARBA00022617"/>
    </source>
</evidence>
<dbReference type="STRING" id="1121922.GCA_000428905_01810"/>
<keyword evidence="1 4" id="KW-0349">Heme</keyword>
<dbReference type="AlphaFoldDB" id="K6Y469"/>
<dbReference type="GO" id="GO:0005509">
    <property type="term" value="F:calcium ion binding"/>
    <property type="evidence" value="ECO:0007669"/>
    <property type="project" value="InterPro"/>
</dbReference>
<evidence type="ECO:0000256" key="4">
    <source>
        <dbReference type="PROSITE-ProRule" id="PRU00433"/>
    </source>
</evidence>
<gene>
    <name evidence="7" type="ORF">GPAL_0709</name>
</gene>
<accession>K6Y469</accession>
<feature type="chain" id="PRO_5003900826" description="Cytochrome c domain-containing protein" evidence="5">
    <location>
        <begin position="25"/>
        <end position="737"/>
    </location>
</feature>
<dbReference type="SUPFAM" id="SSF103647">
    <property type="entry name" value="TSP type-3 repeat"/>
    <property type="match status" value="1"/>
</dbReference>
<dbReference type="PANTHER" id="PTHR30600:SF4">
    <property type="entry name" value="CYTOCHROME C DOMAIN-CONTAINING PROTEIN"/>
    <property type="match status" value="1"/>
</dbReference>
<dbReference type="InterPro" id="IPR010538">
    <property type="entry name" value="DHOR"/>
</dbReference>
<dbReference type="PANTHER" id="PTHR30600">
    <property type="entry name" value="CYTOCHROME C PEROXIDASE-RELATED"/>
    <property type="match status" value="1"/>
</dbReference>
<dbReference type="GO" id="GO:0009055">
    <property type="term" value="F:electron transfer activity"/>
    <property type="evidence" value="ECO:0007669"/>
    <property type="project" value="InterPro"/>
</dbReference>
<evidence type="ECO:0000259" key="6">
    <source>
        <dbReference type="PROSITE" id="PS51007"/>
    </source>
</evidence>
<dbReference type="RefSeq" id="WP_006009333.1">
    <property type="nucleotide sequence ID" value="NZ_AUAV01000008.1"/>
</dbReference>
<evidence type="ECO:0000256" key="3">
    <source>
        <dbReference type="ARBA" id="ARBA00023004"/>
    </source>
</evidence>
<dbReference type="Pfam" id="PF06537">
    <property type="entry name" value="DHOR"/>
    <property type="match status" value="1"/>
</dbReference>
<evidence type="ECO:0000256" key="5">
    <source>
        <dbReference type="SAM" id="SignalP"/>
    </source>
</evidence>
<dbReference type="InterPro" id="IPR051395">
    <property type="entry name" value="Cytochrome_c_Peroxidase/MauG"/>
</dbReference>
<name>K6Y469_9ALTE</name>
<keyword evidence="5" id="KW-0732">Signal</keyword>
<dbReference type="InterPro" id="IPR028974">
    <property type="entry name" value="TSP_type-3_rpt"/>
</dbReference>
<dbReference type="PROSITE" id="PS51007">
    <property type="entry name" value="CYTC"/>
    <property type="match status" value="1"/>
</dbReference>
<keyword evidence="8" id="KW-1185">Reference proteome</keyword>
<feature type="domain" description="Cytochrome c" evidence="6">
    <location>
        <begin position="586"/>
        <end position="737"/>
    </location>
</feature>
<feature type="signal peptide" evidence="5">
    <location>
        <begin position="1"/>
        <end position="24"/>
    </location>
</feature>
<dbReference type="Gene3D" id="1.10.760.10">
    <property type="entry name" value="Cytochrome c-like domain"/>
    <property type="match status" value="1"/>
</dbReference>
<evidence type="ECO:0000256" key="2">
    <source>
        <dbReference type="ARBA" id="ARBA00022723"/>
    </source>
</evidence>
<dbReference type="InterPro" id="IPR009056">
    <property type="entry name" value="Cyt_c-like_dom"/>
</dbReference>
<dbReference type="InterPro" id="IPR036909">
    <property type="entry name" value="Cyt_c-like_dom_sf"/>
</dbReference>
<reference evidence="8" key="1">
    <citation type="journal article" date="2014" name="Environ. Microbiol.">
        <title>Comparative genomics of the marine bacterial genus Glaciecola reveals the high degree of genomic diversity and genomic characteristic for cold adaptation.</title>
        <authorList>
            <person name="Qin Q.L."/>
            <person name="Xie B.B."/>
            <person name="Yu Y."/>
            <person name="Shu Y.L."/>
            <person name="Rong J.C."/>
            <person name="Zhang Y.J."/>
            <person name="Zhao D.L."/>
            <person name="Chen X.L."/>
            <person name="Zhang X.Y."/>
            <person name="Chen B."/>
            <person name="Zhou B.C."/>
            <person name="Zhang Y.Z."/>
        </authorList>
    </citation>
    <scope>NUCLEOTIDE SEQUENCE [LARGE SCALE GENOMIC DNA]</scope>
    <source>
        <strain evidence="8">ACAM 615</strain>
    </source>
</reference>
<evidence type="ECO:0000313" key="7">
    <source>
        <dbReference type="EMBL" id="GAC27589.1"/>
    </source>
</evidence>
<protein>
    <recommendedName>
        <fullName evidence="6">Cytochrome c domain-containing protein</fullName>
    </recommendedName>
</protein>
<keyword evidence="3 4" id="KW-0408">Iron</keyword>
<evidence type="ECO:0000313" key="8">
    <source>
        <dbReference type="Proteomes" id="UP000006251"/>
    </source>
</evidence>
<comment type="caution">
    <text evidence="7">The sequence shown here is derived from an EMBL/GenBank/DDBJ whole genome shotgun (WGS) entry which is preliminary data.</text>
</comment>